<keyword evidence="2 6" id="KW-0812">Transmembrane</keyword>
<dbReference type="InterPro" id="IPR037185">
    <property type="entry name" value="EmrE-like"/>
</dbReference>
<feature type="compositionally biased region" description="Basic and acidic residues" evidence="5">
    <location>
        <begin position="175"/>
        <end position="208"/>
    </location>
</feature>
<feature type="region of interest" description="Disordered" evidence="5">
    <location>
        <begin position="840"/>
        <end position="866"/>
    </location>
</feature>
<feature type="transmembrane region" description="Helical" evidence="6">
    <location>
        <begin position="1041"/>
        <end position="1060"/>
    </location>
</feature>
<feature type="region of interest" description="Disordered" evidence="5">
    <location>
        <begin position="1211"/>
        <end position="1277"/>
    </location>
</feature>
<evidence type="ECO:0000256" key="3">
    <source>
        <dbReference type="ARBA" id="ARBA00022989"/>
    </source>
</evidence>
<feature type="transmembrane region" description="Helical" evidence="6">
    <location>
        <begin position="712"/>
        <end position="732"/>
    </location>
</feature>
<feature type="compositionally biased region" description="Polar residues" evidence="5">
    <location>
        <begin position="1211"/>
        <end position="1221"/>
    </location>
</feature>
<feature type="compositionally biased region" description="Basic and acidic residues" evidence="5">
    <location>
        <begin position="1168"/>
        <end position="1190"/>
    </location>
</feature>
<feature type="transmembrane region" description="Helical" evidence="6">
    <location>
        <begin position="686"/>
        <end position="705"/>
    </location>
</feature>
<feature type="compositionally biased region" description="Basic and acidic residues" evidence="5">
    <location>
        <begin position="292"/>
        <end position="314"/>
    </location>
</feature>
<feature type="region of interest" description="Disordered" evidence="5">
    <location>
        <begin position="805"/>
        <end position="824"/>
    </location>
</feature>
<feature type="region of interest" description="Disordered" evidence="5">
    <location>
        <begin position="534"/>
        <end position="589"/>
    </location>
</feature>
<evidence type="ECO:0000256" key="4">
    <source>
        <dbReference type="ARBA" id="ARBA00023136"/>
    </source>
</evidence>
<comment type="caution">
    <text evidence="7">The sequence shown here is derived from an EMBL/GenBank/DDBJ whole genome shotgun (WGS) entry which is preliminary data.</text>
</comment>
<gene>
    <name evidence="7" type="ORF">TGP89_223810</name>
</gene>
<keyword evidence="4 6" id="KW-0472">Membrane</keyword>
<organism evidence="7 8">
    <name type="scientific">Toxoplasma gondii p89</name>
    <dbReference type="NCBI Taxonomy" id="943119"/>
    <lineage>
        <taxon>Eukaryota</taxon>
        <taxon>Sar</taxon>
        <taxon>Alveolata</taxon>
        <taxon>Apicomplexa</taxon>
        <taxon>Conoidasida</taxon>
        <taxon>Coccidia</taxon>
        <taxon>Eucoccidiorida</taxon>
        <taxon>Eimeriorina</taxon>
        <taxon>Sarcocystidae</taxon>
        <taxon>Toxoplasma</taxon>
    </lineage>
</organism>
<feature type="compositionally biased region" description="Basic and acidic residues" evidence="5">
    <location>
        <begin position="250"/>
        <end position="275"/>
    </location>
</feature>
<dbReference type="SUPFAM" id="SSF103481">
    <property type="entry name" value="Multidrug resistance efflux transporter EmrE"/>
    <property type="match status" value="2"/>
</dbReference>
<dbReference type="VEuPathDB" id="ToxoDB:TGP89_223810"/>
<evidence type="ECO:0000313" key="7">
    <source>
        <dbReference type="EMBL" id="KFG31315.1"/>
    </source>
</evidence>
<feature type="transmembrane region" description="Helical" evidence="6">
    <location>
        <begin position="752"/>
        <end position="773"/>
    </location>
</feature>
<dbReference type="InterPro" id="IPR008521">
    <property type="entry name" value="Mg_trans_NIPA"/>
</dbReference>
<feature type="compositionally biased region" description="Polar residues" evidence="5">
    <location>
        <begin position="422"/>
        <end position="432"/>
    </location>
</feature>
<dbReference type="Proteomes" id="UP000028828">
    <property type="component" value="Unassembled WGS sequence"/>
</dbReference>
<proteinExistence type="predicted"/>
<feature type="transmembrane region" description="Helical" evidence="6">
    <location>
        <begin position="659"/>
        <end position="680"/>
    </location>
</feature>
<feature type="compositionally biased region" description="Polar residues" evidence="5">
    <location>
        <begin position="276"/>
        <end position="289"/>
    </location>
</feature>
<evidence type="ECO:0000256" key="1">
    <source>
        <dbReference type="ARBA" id="ARBA00004141"/>
    </source>
</evidence>
<feature type="compositionally biased region" description="Polar residues" evidence="5">
    <location>
        <begin position="130"/>
        <end position="156"/>
    </location>
</feature>
<evidence type="ECO:0000256" key="2">
    <source>
        <dbReference type="ARBA" id="ARBA00022692"/>
    </source>
</evidence>
<evidence type="ECO:0000256" key="5">
    <source>
        <dbReference type="SAM" id="MobiDB-lite"/>
    </source>
</evidence>
<dbReference type="PANTHER" id="PTHR12570">
    <property type="match status" value="1"/>
</dbReference>
<feature type="compositionally biased region" description="Basic and acidic residues" evidence="5">
    <location>
        <begin position="391"/>
        <end position="401"/>
    </location>
</feature>
<accession>A0A086JGP7</accession>
<feature type="transmembrane region" description="Helical" evidence="6">
    <location>
        <begin position="466"/>
        <end position="487"/>
    </location>
</feature>
<protein>
    <submittedName>
        <fullName evidence="7">Magnesium transporter NIPA</fullName>
    </submittedName>
</protein>
<dbReference type="AlphaFoldDB" id="A0A086JGP7"/>
<name>A0A086JGP7_TOXGO</name>
<dbReference type="EMBL" id="AEYI02001969">
    <property type="protein sequence ID" value="KFG31315.1"/>
    <property type="molecule type" value="Genomic_DNA"/>
</dbReference>
<feature type="compositionally biased region" description="Basic and acidic residues" evidence="5">
    <location>
        <begin position="216"/>
        <end position="226"/>
    </location>
</feature>
<feature type="transmembrane region" description="Helical" evidence="6">
    <location>
        <begin position="1014"/>
        <end position="1035"/>
    </location>
</feature>
<sequence>MRHPKRTPARGCAGRGGSEEASRSANRFFFCSLQHSVFPFLFSSASLYPAPSPPLSSRSSPSARSPSRSLLPLLSLLQSRTAVLRCVLLLISLVLSSPDAPSLTFSLSGLAREVQEPVAHDVFRSPFSPEKQTSVPPIQTLSPEKATETSASSVWTSDGGGRLPSLSAGGSGARATERGVVRKDALAKEKIFQRLQRKGEDARGRQEDSSLPPRGKTREVGVEEATKSAAPKLSPRRSKSPATEKEEEETLRGRETREEQEKKGGERSFTGRKETSSFPVSAGQETSTAPGWRHEHSRNEPEKRVSETHWEANPDHTSLPLLYRSEFPGAKDDRERQSSFDLVAQGVVDRSPSVRERSGEDASGESEQLRHSSERPTQSLPSRVSSLTTEEAGKESLRGERMPVLAAKTAAATLPPGASLETADSLSPQTFPSLPGLPASSSEPSFRPASFLPDPDDLSLPPTICFFVGIIVSLVGTLLSALGDVCIRYSFVRNTPGAFGAANADQRRTAGTPWAEAESLTVLPLPPTCDILTDPSSSPPSLTCSPPPSFSSTVPVSSFPSRVSSSSSRRERNREGGCPSEAFLPGSPSGVQTAFDGGTEFRSPRMCRSPGSFSESRRRSAVASFSFPAWEAAPEDPPASLAGDDVAACSVWPAGWDPLWAFGIFCSCVVSPLLSVVSLSLLPANITGFGALQILFVVLLARFVLGEVVDKVNLTGGVFVVSGLVTITLCAASEPPLPDTATLSRQLRTPAAIVYEIFCLIVVTAGIALLLFYPMQRRSEQAAAEAAAECLSVTAASRLLEEEREERLDALPRSSGSHSQAREVDSALWSQGVRTLHMQGARQSQRFGPSAHTFEGEGGCPDNELSDNSVAAVDEQADFSALGDGGEEENTQLCSSPSESEHEDSPACVCRSLSVWHHVLLPATGGVLGAVASISIKLIQAFFLSFSDSCIASSPSTAPAAVWPVIGMLLCLLNPVFLFQHAWLPVLFLVVACSALLELLFLSQSLRHYPASETIPIMNATLTVFMGLGGVIIFNEPPLNPLGWAAGLASLVLGVVVLGFGGKMWKYVHSTVRAGRRVWVASRRPPGPLTPGTPRTGLSLSRQASMARFEAADPRHFSEIGLGTTAPEECFDPGPWRHGVGWGEAPVARWFRFGSANMAAGIVSGERQRRYREEHRLQGERVEKNDERGGEGGTQSKPLFGGLLAWLTKSQAGQETSSLQTARRRGSEAGGLRGISDFQAVVEDGEGWGRRGRTPHSRRNSVQNPLLLRSEQELTRL</sequence>
<feature type="compositionally biased region" description="Low complexity" evidence="5">
    <location>
        <begin position="535"/>
        <end position="567"/>
    </location>
</feature>
<feature type="region of interest" description="Disordered" evidence="5">
    <location>
        <begin position="125"/>
        <end position="403"/>
    </location>
</feature>
<dbReference type="PANTHER" id="PTHR12570:SF65">
    <property type="entry name" value="MAGNESIUM TRANSPORTER NIPA9-RELATED"/>
    <property type="match status" value="1"/>
</dbReference>
<evidence type="ECO:0000313" key="8">
    <source>
        <dbReference type="Proteomes" id="UP000028828"/>
    </source>
</evidence>
<evidence type="ECO:0000256" key="6">
    <source>
        <dbReference type="SAM" id="Phobius"/>
    </source>
</evidence>
<feature type="region of interest" description="Disordered" evidence="5">
    <location>
        <begin position="417"/>
        <end position="447"/>
    </location>
</feature>
<feature type="compositionally biased region" description="Basic and acidic residues" evidence="5">
    <location>
        <begin position="329"/>
        <end position="338"/>
    </location>
</feature>
<keyword evidence="3 6" id="KW-1133">Transmembrane helix</keyword>
<comment type="subcellular location">
    <subcellularLocation>
        <location evidence="1">Membrane</location>
        <topology evidence="1">Multi-pass membrane protein</topology>
    </subcellularLocation>
</comment>
<dbReference type="OrthoDB" id="10395546at2759"/>
<feature type="transmembrane region" description="Helical" evidence="6">
    <location>
        <begin position="983"/>
        <end position="1002"/>
    </location>
</feature>
<feature type="region of interest" description="Disordered" evidence="5">
    <location>
        <begin position="880"/>
        <end position="901"/>
    </location>
</feature>
<feature type="transmembrane region" description="Helical" evidence="6">
    <location>
        <begin position="960"/>
        <end position="977"/>
    </location>
</feature>
<feature type="compositionally biased region" description="Polar residues" evidence="5">
    <location>
        <begin position="375"/>
        <end position="389"/>
    </location>
</feature>
<dbReference type="GO" id="GO:0016020">
    <property type="term" value="C:membrane"/>
    <property type="evidence" value="ECO:0007669"/>
    <property type="project" value="UniProtKB-SubCell"/>
</dbReference>
<feature type="compositionally biased region" description="Basic residues" evidence="5">
    <location>
        <begin position="1250"/>
        <end position="1259"/>
    </location>
</feature>
<feature type="region of interest" description="Disordered" evidence="5">
    <location>
        <begin position="1168"/>
        <end position="1198"/>
    </location>
</feature>
<dbReference type="GO" id="GO:0015095">
    <property type="term" value="F:magnesium ion transmembrane transporter activity"/>
    <property type="evidence" value="ECO:0007669"/>
    <property type="project" value="InterPro"/>
</dbReference>
<reference evidence="7 8" key="1">
    <citation type="submission" date="2014-03" db="EMBL/GenBank/DDBJ databases">
        <authorList>
            <person name="Sibley D."/>
            <person name="Venepally P."/>
            <person name="Karamycheva S."/>
            <person name="Hadjithomas M."/>
            <person name="Khan A."/>
            <person name="Brunk B."/>
            <person name="Roos D."/>
            <person name="Caler E."/>
            <person name="Lorenzi H."/>
        </authorList>
    </citation>
    <scope>NUCLEOTIDE SEQUENCE [LARGE SCALE GENOMIC DNA]</scope>
    <source>
        <strain evidence="8">p89</strain>
    </source>
</reference>